<organism evidence="1 2">
    <name type="scientific">Clostridium saccharobutylicum DSM 13864</name>
    <dbReference type="NCBI Taxonomy" id="1345695"/>
    <lineage>
        <taxon>Bacteria</taxon>
        <taxon>Bacillati</taxon>
        <taxon>Bacillota</taxon>
        <taxon>Clostridia</taxon>
        <taxon>Eubacteriales</taxon>
        <taxon>Clostridiaceae</taxon>
        <taxon>Clostridium</taxon>
    </lineage>
</organism>
<proteinExistence type="predicted"/>
<dbReference type="OrthoDB" id="9805708at2"/>
<accession>U5MUH3</accession>
<keyword evidence="2" id="KW-1185">Reference proteome</keyword>
<dbReference type="GeneID" id="55475772"/>
<protein>
    <submittedName>
        <fullName evidence="1">Uncharacterized protein</fullName>
    </submittedName>
</protein>
<name>U5MUH3_CLOSA</name>
<dbReference type="Proteomes" id="UP000017118">
    <property type="component" value="Chromosome"/>
</dbReference>
<dbReference type="PATRIC" id="fig|1345695.10.peg.3123"/>
<evidence type="ECO:0000313" key="1">
    <source>
        <dbReference type="EMBL" id="AGX44399.1"/>
    </source>
</evidence>
<reference evidence="1 2" key="1">
    <citation type="journal article" date="2013" name="Genome Announc.">
        <title>Complete Genome Sequence of the Solvent Producer Clostridium saccharobutylicum NCP262 (DSM 13864).</title>
        <authorList>
            <person name="Poehlein A."/>
            <person name="Hartwich K."/>
            <person name="Krabben P."/>
            <person name="Ehrenreich A."/>
            <person name="Liebl W."/>
            <person name="Durre P."/>
            <person name="Gottschalk G."/>
            <person name="Daniel R."/>
        </authorList>
    </citation>
    <scope>NUCLEOTIDE SEQUENCE [LARGE SCALE GENOMIC DNA]</scope>
    <source>
        <strain evidence="1">DSM 13864</strain>
    </source>
</reference>
<evidence type="ECO:0000313" key="2">
    <source>
        <dbReference type="Proteomes" id="UP000017118"/>
    </source>
</evidence>
<dbReference type="AlphaFoldDB" id="U5MUH3"/>
<dbReference type="KEGG" id="csb:CLSA_c34360"/>
<dbReference type="eggNOG" id="ENOG503025Y">
    <property type="taxonomic scope" value="Bacteria"/>
</dbReference>
<sequence length="154" mass="18374">MCEECYSNKNRITPLLNPFVCLQKHTQYICGTCGRYICIEHDEKRGLQRWNFPFKSLEIAKLYLRTANYTMKKSCGIYEISSSKGRVFYKIFVCIEDLELFLRKNKNKICEKMAPVFIVEKYKEYPNTEVRKLTAKEIKKYMSERQGVICRVDY</sequence>
<dbReference type="HOGENOM" id="CLU_1785754_0_0_9"/>
<dbReference type="EMBL" id="CP006721">
    <property type="protein sequence ID" value="AGX44399.1"/>
    <property type="molecule type" value="Genomic_DNA"/>
</dbReference>
<gene>
    <name evidence="1" type="ORF">CLSA_c34360</name>
</gene>
<dbReference type="RefSeq" id="WP_022747538.1">
    <property type="nucleotide sequence ID" value="NC_022571.1"/>
</dbReference>